<dbReference type="CDD" id="cd00082">
    <property type="entry name" value="HisKA"/>
    <property type="match status" value="1"/>
</dbReference>
<dbReference type="InterPro" id="IPR004358">
    <property type="entry name" value="Sig_transdc_His_kin-like_C"/>
</dbReference>
<dbReference type="STRING" id="394096.DB31_1194"/>
<dbReference type="EMBL" id="JMCB01000011">
    <property type="protein sequence ID" value="KFE66129.1"/>
    <property type="molecule type" value="Genomic_DNA"/>
</dbReference>
<keyword evidence="5" id="KW-0813">Transport</keyword>
<dbReference type="SMART" id="SM00065">
    <property type="entry name" value="GAF"/>
    <property type="match status" value="1"/>
</dbReference>
<feature type="domain" description="Histidine kinase" evidence="4">
    <location>
        <begin position="195"/>
        <end position="414"/>
    </location>
</feature>
<keyword evidence="5" id="KW-0406">Ion transport</keyword>
<keyword evidence="3" id="KW-0597">Phosphoprotein</keyword>
<proteinExistence type="predicted"/>
<dbReference type="PROSITE" id="PS50109">
    <property type="entry name" value="HIS_KIN"/>
    <property type="match status" value="1"/>
</dbReference>
<evidence type="ECO:0000313" key="5">
    <source>
        <dbReference type="EMBL" id="KFE66129.1"/>
    </source>
</evidence>
<organism evidence="5 6">
    <name type="scientific">Hyalangium minutum</name>
    <dbReference type="NCBI Taxonomy" id="394096"/>
    <lineage>
        <taxon>Bacteria</taxon>
        <taxon>Pseudomonadati</taxon>
        <taxon>Myxococcota</taxon>
        <taxon>Myxococcia</taxon>
        <taxon>Myxococcales</taxon>
        <taxon>Cystobacterineae</taxon>
        <taxon>Archangiaceae</taxon>
        <taxon>Hyalangium</taxon>
    </lineage>
</organism>
<dbReference type="Gene3D" id="3.30.450.40">
    <property type="match status" value="1"/>
</dbReference>
<keyword evidence="5" id="KW-0418">Kinase</keyword>
<comment type="caution">
    <text evidence="5">The sequence shown here is derived from an EMBL/GenBank/DDBJ whole genome shotgun (WGS) entry which is preliminary data.</text>
</comment>
<evidence type="ECO:0000256" key="1">
    <source>
        <dbReference type="ARBA" id="ARBA00000085"/>
    </source>
</evidence>
<comment type="catalytic activity">
    <reaction evidence="1">
        <text>ATP + protein L-histidine = ADP + protein N-phospho-L-histidine.</text>
        <dbReference type="EC" id="2.7.13.3"/>
    </reaction>
</comment>
<dbReference type="InterPro" id="IPR003594">
    <property type="entry name" value="HATPase_dom"/>
</dbReference>
<evidence type="ECO:0000313" key="6">
    <source>
        <dbReference type="Proteomes" id="UP000028725"/>
    </source>
</evidence>
<dbReference type="Proteomes" id="UP000028725">
    <property type="component" value="Unassembled WGS sequence"/>
</dbReference>
<accession>A0A085WEL6</accession>
<dbReference type="InterPro" id="IPR036097">
    <property type="entry name" value="HisK_dim/P_sf"/>
</dbReference>
<dbReference type="SUPFAM" id="SSF55781">
    <property type="entry name" value="GAF domain-like"/>
    <property type="match status" value="1"/>
</dbReference>
<dbReference type="Pfam" id="PF13185">
    <property type="entry name" value="GAF_2"/>
    <property type="match status" value="1"/>
</dbReference>
<dbReference type="SUPFAM" id="SSF55874">
    <property type="entry name" value="ATPase domain of HSP90 chaperone/DNA topoisomerase II/histidine kinase"/>
    <property type="match status" value="1"/>
</dbReference>
<dbReference type="InterPro" id="IPR003018">
    <property type="entry name" value="GAF"/>
</dbReference>
<dbReference type="GO" id="GO:0000155">
    <property type="term" value="F:phosphorelay sensor kinase activity"/>
    <property type="evidence" value="ECO:0007669"/>
    <property type="project" value="InterPro"/>
</dbReference>
<dbReference type="GO" id="GO:0034220">
    <property type="term" value="P:monoatomic ion transmembrane transport"/>
    <property type="evidence" value="ECO:0007669"/>
    <property type="project" value="UniProtKB-KW"/>
</dbReference>
<dbReference type="InterPro" id="IPR029016">
    <property type="entry name" value="GAF-like_dom_sf"/>
</dbReference>
<dbReference type="PANTHER" id="PTHR43547">
    <property type="entry name" value="TWO-COMPONENT HISTIDINE KINASE"/>
    <property type="match status" value="1"/>
</dbReference>
<dbReference type="PATRIC" id="fig|394096.3.peg.5534"/>
<dbReference type="CDD" id="cd00075">
    <property type="entry name" value="HATPase"/>
    <property type="match status" value="1"/>
</dbReference>
<dbReference type="InterPro" id="IPR003661">
    <property type="entry name" value="HisK_dim/P_dom"/>
</dbReference>
<dbReference type="Pfam" id="PF02518">
    <property type="entry name" value="HATPase_c"/>
    <property type="match status" value="1"/>
</dbReference>
<keyword evidence="5" id="KW-0808">Transferase</keyword>
<dbReference type="InterPro" id="IPR036890">
    <property type="entry name" value="HATPase_C_sf"/>
</dbReference>
<dbReference type="EC" id="2.7.13.3" evidence="2"/>
<dbReference type="PRINTS" id="PR00344">
    <property type="entry name" value="BCTRLSENSOR"/>
</dbReference>
<dbReference type="PANTHER" id="PTHR43547:SF2">
    <property type="entry name" value="HYBRID SIGNAL TRANSDUCTION HISTIDINE KINASE C"/>
    <property type="match status" value="1"/>
</dbReference>
<dbReference type="InterPro" id="IPR005467">
    <property type="entry name" value="His_kinase_dom"/>
</dbReference>
<dbReference type="RefSeq" id="WP_052420273.1">
    <property type="nucleotide sequence ID" value="NZ_JMCB01000011.1"/>
</dbReference>
<dbReference type="AlphaFoldDB" id="A0A085WEL6"/>
<keyword evidence="6" id="KW-1185">Reference proteome</keyword>
<dbReference type="Gene3D" id="3.30.565.10">
    <property type="entry name" value="Histidine kinase-like ATPase, C-terminal domain"/>
    <property type="match status" value="1"/>
</dbReference>
<dbReference type="SUPFAM" id="SSF47384">
    <property type="entry name" value="Homodimeric domain of signal transducing histidine kinase"/>
    <property type="match status" value="1"/>
</dbReference>
<dbReference type="SMART" id="SM00387">
    <property type="entry name" value="HATPase_c"/>
    <property type="match status" value="1"/>
</dbReference>
<reference evidence="5 6" key="1">
    <citation type="submission" date="2014-04" db="EMBL/GenBank/DDBJ databases">
        <title>Genome assembly of Hyalangium minutum DSM 14724.</title>
        <authorList>
            <person name="Sharma G."/>
            <person name="Subramanian S."/>
        </authorList>
    </citation>
    <scope>NUCLEOTIDE SEQUENCE [LARGE SCALE GENOMIC DNA]</scope>
    <source>
        <strain evidence="5 6">DSM 14724</strain>
    </source>
</reference>
<dbReference type="SMART" id="SM00388">
    <property type="entry name" value="HisKA"/>
    <property type="match status" value="1"/>
</dbReference>
<sequence>MERLISVVQELSLAHDLPSIMTIVKRAARELTGADGATFVLRDGPYCYYADEDAVGPLWKGKRFPLETCISGWSMLHRQAAIIEDIYVDPRIPTDAYAPTFVKSLVMVPIRTVSPVGAIGNYWARKRLASPEEVRLLAALADSTSVAMENVQLSQTLERRVQERTVELLASREELAAKHDALVHMQRQKEELAAHLVHDLKSPASGIMLSCMCRLRSTGLSDADRKRWKRIYAGAEGINRMALDLLDITRSEDGVFTPNPCDMDLQGLLEEVVEMMSPLAEGCEQRLELRMELDWTALRADEELLRRVLQNLIDNALRHNPPGGTVQLLAREGAAGEVELRVLDQGPGIPAEMRQAIFDKYKRLAPGRDERTLCGRGLGLTFCKLAVQGHGGSIAVEANPPRGSAFIVRLPRGR</sequence>
<evidence type="ECO:0000256" key="3">
    <source>
        <dbReference type="ARBA" id="ARBA00022553"/>
    </source>
</evidence>
<keyword evidence="5" id="KW-0407">Ion channel</keyword>
<gene>
    <name evidence="5" type="ORF">DB31_1194</name>
</gene>
<evidence type="ECO:0000256" key="2">
    <source>
        <dbReference type="ARBA" id="ARBA00012438"/>
    </source>
</evidence>
<name>A0A085WEL6_9BACT</name>
<dbReference type="Gene3D" id="1.10.287.130">
    <property type="match status" value="1"/>
</dbReference>
<evidence type="ECO:0000259" key="4">
    <source>
        <dbReference type="PROSITE" id="PS50109"/>
    </source>
</evidence>
<protein>
    <recommendedName>
        <fullName evidence="2">histidine kinase</fullName>
        <ecNumber evidence="2">2.7.13.3</ecNumber>
    </recommendedName>
</protein>